<dbReference type="GO" id="GO:0030288">
    <property type="term" value="C:outer membrane-bounded periplasmic space"/>
    <property type="evidence" value="ECO:0007669"/>
    <property type="project" value="TreeGrafter"/>
</dbReference>
<feature type="domain" description="CzcB-like barrel-sandwich hybrid" evidence="8">
    <location>
        <begin position="97"/>
        <end position="260"/>
    </location>
</feature>
<dbReference type="GO" id="GO:0016020">
    <property type="term" value="C:membrane"/>
    <property type="evidence" value="ECO:0007669"/>
    <property type="project" value="InterPro"/>
</dbReference>
<evidence type="ECO:0000259" key="8">
    <source>
        <dbReference type="Pfam" id="PF25973"/>
    </source>
</evidence>
<dbReference type="GO" id="GO:0060003">
    <property type="term" value="P:copper ion export"/>
    <property type="evidence" value="ECO:0007669"/>
    <property type="project" value="TreeGrafter"/>
</dbReference>
<comment type="caution">
    <text evidence="9">The sequence shown here is derived from an EMBL/GenBank/DDBJ whole genome shotgun (WGS) entry which is preliminary data.</text>
</comment>
<comment type="function">
    <text evidence="5">CzcA and CzcB together would act in zinc efflux nearly as effectively as the complete czc efflux system (CzcABC). The CzcB protein is thought to funnel zinc cations to the CzcA transport protein.</text>
</comment>
<name>A0A844SUR2_9BRAD</name>
<gene>
    <name evidence="9" type="ORF">GPL21_32145</name>
</gene>
<dbReference type="PROSITE" id="PS51257">
    <property type="entry name" value="PROKAR_LIPOPROTEIN"/>
    <property type="match status" value="1"/>
</dbReference>
<dbReference type="AlphaFoldDB" id="A0A844SUR2"/>
<reference evidence="9 10" key="1">
    <citation type="submission" date="2019-12" db="EMBL/GenBank/DDBJ databases">
        <title>Draft genome sequences Bradyrhizobium cajani AMBPC1010, Bradyrhizobium pachyrhizi AMBPC1040 and Bradyrhizobium yuanmingense ALSPC3051, three plant growth promoting strains isolated from nodules of Cajanus cajan L. in Dominican Republic.</title>
        <authorList>
            <person name="Flores-Felix J.D."/>
            <person name="Araujo J."/>
            <person name="Diaz-Alcantara C."/>
            <person name="Gonzalez-Andres F."/>
            <person name="Velazquez E."/>
        </authorList>
    </citation>
    <scope>NUCLEOTIDE SEQUENCE [LARGE SCALE GENOMIC DNA]</scope>
    <source>
        <strain evidence="9 10">1040</strain>
    </source>
</reference>
<dbReference type="EMBL" id="WQNF01000033">
    <property type="protein sequence ID" value="MVT69736.1"/>
    <property type="molecule type" value="Genomic_DNA"/>
</dbReference>
<dbReference type="GO" id="GO:0015679">
    <property type="term" value="P:plasma membrane copper ion transport"/>
    <property type="evidence" value="ECO:0007669"/>
    <property type="project" value="TreeGrafter"/>
</dbReference>
<dbReference type="Gene3D" id="1.10.287.470">
    <property type="entry name" value="Helix hairpin bin"/>
    <property type="match status" value="1"/>
</dbReference>
<dbReference type="SUPFAM" id="SSF111369">
    <property type="entry name" value="HlyD-like secretion proteins"/>
    <property type="match status" value="1"/>
</dbReference>
<feature type="coiled-coil region" evidence="6">
    <location>
        <begin position="176"/>
        <end position="203"/>
    </location>
</feature>
<dbReference type="PANTHER" id="PTHR30097:SF15">
    <property type="entry name" value="CATION EFFLUX SYSTEM PROTEIN CUSB"/>
    <property type="match status" value="1"/>
</dbReference>
<evidence type="ECO:0000256" key="2">
    <source>
        <dbReference type="ARBA" id="ARBA00022448"/>
    </source>
</evidence>
<evidence type="ECO:0000256" key="1">
    <source>
        <dbReference type="ARBA" id="ARBA00009477"/>
    </source>
</evidence>
<keyword evidence="4" id="KW-0105">Cadmium resistance</keyword>
<dbReference type="NCBIfam" id="TIGR01730">
    <property type="entry name" value="RND_mfp"/>
    <property type="match status" value="1"/>
</dbReference>
<protein>
    <submittedName>
        <fullName evidence="9">Efflux RND transporter periplasmic adaptor subunit</fullName>
    </submittedName>
</protein>
<evidence type="ECO:0000313" key="10">
    <source>
        <dbReference type="Proteomes" id="UP000436468"/>
    </source>
</evidence>
<dbReference type="InterPro" id="IPR058647">
    <property type="entry name" value="BSH_CzcB-like"/>
</dbReference>
<evidence type="ECO:0000256" key="4">
    <source>
        <dbReference type="ARBA" id="ARBA00043263"/>
    </source>
</evidence>
<proteinExistence type="inferred from homology"/>
<dbReference type="Pfam" id="PF25954">
    <property type="entry name" value="Beta-barrel_RND_2"/>
    <property type="match status" value="1"/>
</dbReference>
<evidence type="ECO:0000313" key="9">
    <source>
        <dbReference type="EMBL" id="MVT69736.1"/>
    </source>
</evidence>
<dbReference type="Gene3D" id="2.40.30.170">
    <property type="match status" value="1"/>
</dbReference>
<keyword evidence="10" id="KW-1185">Reference proteome</keyword>
<dbReference type="Proteomes" id="UP000436468">
    <property type="component" value="Unassembled WGS sequence"/>
</dbReference>
<dbReference type="GO" id="GO:0046686">
    <property type="term" value="P:response to cadmium ion"/>
    <property type="evidence" value="ECO:0007669"/>
    <property type="project" value="UniProtKB-KW"/>
</dbReference>
<keyword evidence="6" id="KW-0175">Coiled coil</keyword>
<keyword evidence="3" id="KW-0862">Zinc</keyword>
<dbReference type="GO" id="GO:0046914">
    <property type="term" value="F:transition metal ion binding"/>
    <property type="evidence" value="ECO:0007669"/>
    <property type="project" value="TreeGrafter"/>
</dbReference>
<dbReference type="InterPro" id="IPR058792">
    <property type="entry name" value="Beta-barrel_RND_2"/>
</dbReference>
<dbReference type="Gene3D" id="2.40.420.20">
    <property type="match status" value="1"/>
</dbReference>
<accession>A0A844SUR2</accession>
<dbReference type="RefSeq" id="WP_028331670.1">
    <property type="nucleotide sequence ID" value="NZ_CP121667.1"/>
</dbReference>
<sequence>MVKEFTKRMQSFSRPRLVVAAALLAVACAGAYGYTRFGSEKQTSSEVSSQSRKGGARYAPSAAEWASLTFQTVSEHTFRSELVTEGKIGIDEDRSTPVYSPYTGRVTRLMVRPGDAVVKGQPLFVIEAADTVQAQNDYIAAMTGLNKAQSALDLAQIQEKRAKDLSEGKAIPLKDYQQAQAALVQAQNDARSAQTLLEAAQNKLHILGFGDDDITTLRQKGRLNPETTVFAPIGGTVVQRKAGPGQYVSTGASDPVYVIGDLSTVWLIAFVRESDADNVAVGQDLTFSVMALPGKTLNARVNYVAAAIDATSRRLLVRATIDNADKRLKPEMFANVTLYSKGDHPAVGVPKQALIYEGDQVRLWVARADDKTIELRQIKPGLINGDLVEVAGNLKPGEQIVTKGSLFIDRAASGT</sequence>
<comment type="similarity">
    <text evidence="1">Belongs to the membrane fusion protein (MFP) (TC 8.A.1) family.</text>
</comment>
<dbReference type="FunFam" id="2.40.420.20:FF:000006">
    <property type="entry name" value="RND family efflux transporter MFP subunit"/>
    <property type="match status" value="1"/>
</dbReference>
<organism evidence="9 10">
    <name type="scientific">Bradyrhizobium pachyrhizi</name>
    <dbReference type="NCBI Taxonomy" id="280333"/>
    <lineage>
        <taxon>Bacteria</taxon>
        <taxon>Pseudomonadati</taxon>
        <taxon>Pseudomonadota</taxon>
        <taxon>Alphaproteobacteria</taxon>
        <taxon>Hyphomicrobiales</taxon>
        <taxon>Nitrobacteraceae</taxon>
        <taxon>Bradyrhizobium</taxon>
    </lineage>
</organism>
<dbReference type="FunFam" id="2.40.30.170:FF:000010">
    <property type="entry name" value="Efflux RND transporter periplasmic adaptor subunit"/>
    <property type="match status" value="1"/>
</dbReference>
<dbReference type="PANTHER" id="PTHR30097">
    <property type="entry name" value="CATION EFFLUX SYSTEM PROTEIN CUSB"/>
    <property type="match status" value="1"/>
</dbReference>
<keyword evidence="2" id="KW-0813">Transport</keyword>
<dbReference type="InterPro" id="IPR051909">
    <property type="entry name" value="MFP_Cation_Efflux"/>
</dbReference>
<evidence type="ECO:0000256" key="3">
    <source>
        <dbReference type="ARBA" id="ARBA00022833"/>
    </source>
</evidence>
<evidence type="ECO:0000259" key="7">
    <source>
        <dbReference type="Pfam" id="PF25954"/>
    </source>
</evidence>
<dbReference type="GO" id="GO:0022857">
    <property type="term" value="F:transmembrane transporter activity"/>
    <property type="evidence" value="ECO:0007669"/>
    <property type="project" value="InterPro"/>
</dbReference>
<dbReference type="InterPro" id="IPR006143">
    <property type="entry name" value="RND_pump_MFP"/>
</dbReference>
<evidence type="ECO:0000256" key="6">
    <source>
        <dbReference type="SAM" id="Coils"/>
    </source>
</evidence>
<evidence type="ECO:0000256" key="5">
    <source>
        <dbReference type="ARBA" id="ARBA00058766"/>
    </source>
</evidence>
<dbReference type="Pfam" id="PF25973">
    <property type="entry name" value="BSH_CzcB"/>
    <property type="match status" value="1"/>
</dbReference>
<feature type="domain" description="CusB-like beta-barrel" evidence="7">
    <location>
        <begin position="264"/>
        <end position="340"/>
    </location>
</feature>
<dbReference type="Gene3D" id="2.40.50.100">
    <property type="match status" value="1"/>
</dbReference>